<evidence type="ECO:0000313" key="21">
    <source>
        <dbReference type="Proteomes" id="UP001153269"/>
    </source>
</evidence>
<evidence type="ECO:0000313" key="20">
    <source>
        <dbReference type="EMBL" id="CAB1434172.1"/>
    </source>
</evidence>
<dbReference type="FunFam" id="2.30.29.30:FF:000006">
    <property type="entry name" value="Pleckstrin homology like domain family B member 1"/>
    <property type="match status" value="1"/>
</dbReference>
<dbReference type="SUPFAM" id="SSF56281">
    <property type="entry name" value="Metallo-hydrolase/oxidoreductase"/>
    <property type="match status" value="1"/>
</dbReference>
<dbReference type="EMBL" id="CADEAL010001637">
    <property type="protein sequence ID" value="CAB1434172.1"/>
    <property type="molecule type" value="Genomic_DNA"/>
</dbReference>
<dbReference type="InterPro" id="IPR001279">
    <property type="entry name" value="Metallo-B-lactamas"/>
</dbReference>
<comment type="catalytic activity">
    <reaction evidence="12">
        <text>S-sulfanylglutathione + O2 + H2O = sulfite + glutathione + 2 H(+)</text>
        <dbReference type="Rhea" id="RHEA:12981"/>
        <dbReference type="ChEBI" id="CHEBI:15377"/>
        <dbReference type="ChEBI" id="CHEBI:15378"/>
        <dbReference type="ChEBI" id="CHEBI:15379"/>
        <dbReference type="ChEBI" id="CHEBI:17359"/>
        <dbReference type="ChEBI" id="CHEBI:57925"/>
        <dbReference type="ChEBI" id="CHEBI:58905"/>
        <dbReference type="EC" id="1.13.11.18"/>
    </reaction>
</comment>
<dbReference type="Gene3D" id="2.30.29.30">
    <property type="entry name" value="Pleckstrin-homology domain (PH domain)/Phosphotyrosine-binding domain (PTB)"/>
    <property type="match status" value="1"/>
</dbReference>
<evidence type="ECO:0000256" key="9">
    <source>
        <dbReference type="ARBA" id="ARBA00023004"/>
    </source>
</evidence>
<dbReference type="InterPro" id="IPR011993">
    <property type="entry name" value="PH-like_dom_sf"/>
</dbReference>
<evidence type="ECO:0000256" key="4">
    <source>
        <dbReference type="ARBA" id="ARBA00022723"/>
    </source>
</evidence>
<evidence type="ECO:0000256" key="10">
    <source>
        <dbReference type="ARBA" id="ARBA00023054"/>
    </source>
</evidence>
<evidence type="ECO:0000256" key="7">
    <source>
        <dbReference type="ARBA" id="ARBA00022990"/>
    </source>
</evidence>
<dbReference type="Proteomes" id="UP001153269">
    <property type="component" value="Unassembled WGS sequence"/>
</dbReference>
<dbReference type="InterPro" id="IPR001849">
    <property type="entry name" value="PH_domain"/>
</dbReference>
<evidence type="ECO:0000256" key="1">
    <source>
        <dbReference type="ARBA" id="ARBA00001954"/>
    </source>
</evidence>
<dbReference type="GO" id="GO:0005739">
    <property type="term" value="C:mitochondrion"/>
    <property type="evidence" value="ECO:0007669"/>
    <property type="project" value="UniProtKB-SubCell"/>
</dbReference>
<feature type="coiled-coil region" evidence="17">
    <location>
        <begin position="786"/>
        <end position="813"/>
    </location>
</feature>
<feature type="compositionally biased region" description="Polar residues" evidence="18">
    <location>
        <begin position="753"/>
        <end position="768"/>
    </location>
</feature>
<dbReference type="SMART" id="SM00233">
    <property type="entry name" value="PH"/>
    <property type="match status" value="1"/>
</dbReference>
<keyword evidence="8" id="KW-0560">Oxidoreductase</keyword>
<keyword evidence="9" id="KW-0408">Iron</keyword>
<keyword evidence="7" id="KW-0007">Acetylation</keyword>
<dbReference type="AlphaFoldDB" id="A0A9N7YQW9"/>
<evidence type="ECO:0000256" key="16">
    <source>
        <dbReference type="ARBA" id="ARBA00077964"/>
    </source>
</evidence>
<dbReference type="InterPro" id="IPR036866">
    <property type="entry name" value="RibonucZ/Hydroxyglut_hydro"/>
</dbReference>
<dbReference type="PANTHER" id="PTHR12156:SF22">
    <property type="entry name" value="PLECKSTRIN HOMOLOGY-LIKE DOMAIN FAMILY B MEMBER 3"/>
    <property type="match status" value="1"/>
</dbReference>
<dbReference type="InterPro" id="IPR052212">
    <property type="entry name" value="PH-like_domain"/>
</dbReference>
<evidence type="ECO:0000256" key="8">
    <source>
        <dbReference type="ARBA" id="ARBA00023002"/>
    </source>
</evidence>
<evidence type="ECO:0000256" key="5">
    <source>
        <dbReference type="ARBA" id="ARBA00022946"/>
    </source>
</evidence>
<keyword evidence="6" id="KW-0223">Dioxygenase</keyword>
<feature type="domain" description="PH" evidence="19">
    <location>
        <begin position="892"/>
        <end position="995"/>
    </location>
</feature>
<comment type="subcellular location">
    <subcellularLocation>
        <location evidence="2">Mitochondrion</location>
    </subcellularLocation>
</comment>
<evidence type="ECO:0000256" key="14">
    <source>
        <dbReference type="ARBA" id="ARBA00066686"/>
    </source>
</evidence>
<evidence type="ECO:0000256" key="11">
    <source>
        <dbReference type="ARBA" id="ARBA00023128"/>
    </source>
</evidence>
<dbReference type="Gene3D" id="3.60.15.10">
    <property type="entry name" value="Ribonuclease Z/Hydroxyacylglutathione hydrolase-like"/>
    <property type="match status" value="1"/>
</dbReference>
<feature type="compositionally biased region" description="Basic and acidic residues" evidence="18">
    <location>
        <begin position="533"/>
        <end position="549"/>
    </location>
</feature>
<dbReference type="GO" id="GO:0050313">
    <property type="term" value="F:sulfur dioxygenase activity"/>
    <property type="evidence" value="ECO:0007669"/>
    <property type="project" value="UniProtKB-EC"/>
</dbReference>
<dbReference type="FunFam" id="3.60.15.10:FF:000013">
    <property type="entry name" value="Persulfide dioxygenase ETHE1, mitochondrial"/>
    <property type="match status" value="1"/>
</dbReference>
<name>A0A9N7YQW9_PLEPL</name>
<evidence type="ECO:0000256" key="6">
    <source>
        <dbReference type="ARBA" id="ARBA00022964"/>
    </source>
</evidence>
<dbReference type="CDD" id="cd07724">
    <property type="entry name" value="POD-like_MBL-fold"/>
    <property type="match status" value="1"/>
</dbReference>
<evidence type="ECO:0000256" key="18">
    <source>
        <dbReference type="SAM" id="MobiDB-lite"/>
    </source>
</evidence>
<feature type="region of interest" description="Disordered" evidence="18">
    <location>
        <begin position="816"/>
        <end position="856"/>
    </location>
</feature>
<feature type="compositionally biased region" description="Basic and acidic residues" evidence="18">
    <location>
        <begin position="624"/>
        <end position="636"/>
    </location>
</feature>
<keyword evidence="10 17" id="KW-0175">Coiled coil</keyword>
<dbReference type="PANTHER" id="PTHR12156">
    <property type="entry name" value="PLECKSTRIN HOMOLOGY-LIKE DOMAIN, FAMILY B, MEMBER 3"/>
    <property type="match status" value="1"/>
</dbReference>
<gene>
    <name evidence="20" type="ORF">PLEPLA_LOCUS22238</name>
</gene>
<dbReference type="EC" id="1.13.11.18" evidence="14"/>
<protein>
    <recommendedName>
        <fullName evidence="15">Persulfide dioxygenase ETHE1, mitochondrial</fullName>
        <ecNumber evidence="14">1.13.11.18</ecNumber>
    </recommendedName>
    <alternativeName>
        <fullName evidence="16">Sulfur dioxygenase ETHE1</fullName>
    </alternativeName>
</protein>
<dbReference type="InterPro" id="IPR044528">
    <property type="entry name" value="POD-like_MBL-fold"/>
</dbReference>
<proteinExistence type="inferred from homology"/>
<keyword evidence="5" id="KW-0809">Transit peptide</keyword>
<comment type="subunit">
    <text evidence="13">Homodimer. Monomer. Interacts with TST. May interact with RELA.</text>
</comment>
<reference evidence="20" key="1">
    <citation type="submission" date="2020-03" db="EMBL/GenBank/DDBJ databases">
        <authorList>
            <person name="Weist P."/>
        </authorList>
    </citation>
    <scope>NUCLEOTIDE SEQUENCE</scope>
</reference>
<sequence length="1000" mass="113203">MCPSARLPLVRARSHHHTRGRSSARCCSTPRLMERAVGLSGGVQSCCSHTRGWSAAVTPALYAGRWLRSRPRVHSRGKPVLRLLSLTLRLNTEGSSCAAAQTRRFRLGVCAGIDPLAASTRRYCTRMARTGGGPLFRQLFESESSTYTYLLADAETKEAVVIDPVLETIDRDLKLIRELGLDLKVAVNTHCHADHITSTGLMKKRLVGLRSAISKFSGATADIQLSEGDTIPFGKHHLTVRETPGHTDGCMTLVLEDQSMAFTGDTLLIRGCGRTDFQQGRPERLYESVHQKIFTLPDQCLVYPAHDYLGQTVSTVGEERKFNPRLTKNLEEFVNIMNNLNLRHPAKIDIAVPANLLLLRSTLLTGDRIHSPKVKSRPLSFLLFLLSVCHEAEESQLLEPLRLEHVSQPLEMPQHNMESPRRQWPQGPQPPWVARVAGCQSPVSSGAESDTESSSTESEKSCVKRLELGSPRLLPSASKLQQRMAEIDQQKEELKIELQLEIALLQGELQTERKQLHRHTQKLQALQQQAGHSETHRHTNRQKEQERLEAEGLRVQELRRSCEEKEKLIPSQPESQREQLTLQLQQEKEAMEAATRAFEDWEFRFLEQESSIDMEDESTEEKETEEKTEGQVEKEVAGQQHAVSTAQERVQQLERQLKEMEREKERELTALRREKRELVHTNQTVHKEKKPLADCPLRNRTKNPPVCPEDAVHIANNRINDRPLSVQGLPRTLPDTQSPGALASPLSPHRLSNGHSRPGTSNGVSLLTPCNSAASSRAASPSLLDLAEIEKKLREAKVERERLLREREERRRGLLEERRGRELNSPLTEPPEPESPQRPEPEPKEQVMASSPLNSPEPRSLPLFLSANFDLRAHVESLGHGVSGCGDLRLTSRRCAGFLTKRGGRVKTWKKRWFSFDTDHRRLAYYTDCDERKLKGVIYFQAIEEVYYDHLRTATSSPRAPLTFCVKTYDRLFFLVASNAVSMRIWMDVIVTATDEHSRY</sequence>
<feature type="region of interest" description="Disordered" evidence="18">
    <location>
        <begin position="526"/>
        <end position="549"/>
    </location>
</feature>
<dbReference type="Pfam" id="PF00753">
    <property type="entry name" value="Lactamase_B"/>
    <property type="match status" value="1"/>
</dbReference>
<evidence type="ECO:0000256" key="12">
    <source>
        <dbReference type="ARBA" id="ARBA00050990"/>
    </source>
</evidence>
<feature type="region of interest" description="Disordered" evidence="18">
    <location>
        <begin position="608"/>
        <end position="647"/>
    </location>
</feature>
<dbReference type="SUPFAM" id="SSF50729">
    <property type="entry name" value="PH domain-like"/>
    <property type="match status" value="1"/>
</dbReference>
<evidence type="ECO:0000256" key="13">
    <source>
        <dbReference type="ARBA" id="ARBA00065219"/>
    </source>
</evidence>
<keyword evidence="21" id="KW-1185">Reference proteome</keyword>
<feature type="region of interest" description="Disordered" evidence="18">
    <location>
        <begin position="722"/>
        <end position="768"/>
    </location>
</feature>
<accession>A0A9N7YQW9</accession>
<organism evidence="20 21">
    <name type="scientific">Pleuronectes platessa</name>
    <name type="common">European plaice</name>
    <dbReference type="NCBI Taxonomy" id="8262"/>
    <lineage>
        <taxon>Eukaryota</taxon>
        <taxon>Metazoa</taxon>
        <taxon>Chordata</taxon>
        <taxon>Craniata</taxon>
        <taxon>Vertebrata</taxon>
        <taxon>Euteleostomi</taxon>
        <taxon>Actinopterygii</taxon>
        <taxon>Neopterygii</taxon>
        <taxon>Teleostei</taxon>
        <taxon>Neoteleostei</taxon>
        <taxon>Acanthomorphata</taxon>
        <taxon>Carangaria</taxon>
        <taxon>Pleuronectiformes</taxon>
        <taxon>Pleuronectoidei</taxon>
        <taxon>Pleuronectidae</taxon>
        <taxon>Pleuronectes</taxon>
    </lineage>
</organism>
<comment type="cofactor">
    <cofactor evidence="1">
        <name>Fe(2+)</name>
        <dbReference type="ChEBI" id="CHEBI:29033"/>
    </cofactor>
</comment>
<dbReference type="SMART" id="SM00849">
    <property type="entry name" value="Lactamase_B"/>
    <property type="match status" value="1"/>
</dbReference>
<dbReference type="PROSITE" id="PS50003">
    <property type="entry name" value="PH_DOMAIN"/>
    <property type="match status" value="1"/>
</dbReference>
<dbReference type="GO" id="GO:0046872">
    <property type="term" value="F:metal ion binding"/>
    <property type="evidence" value="ECO:0007669"/>
    <property type="project" value="UniProtKB-KW"/>
</dbReference>
<feature type="compositionally biased region" description="Acidic residues" evidence="18">
    <location>
        <begin position="610"/>
        <end position="623"/>
    </location>
</feature>
<dbReference type="Pfam" id="PF00169">
    <property type="entry name" value="PH"/>
    <property type="match status" value="1"/>
</dbReference>
<comment type="similarity">
    <text evidence="3">Belongs to the metallo-beta-lactamase superfamily. Glyoxalase II family.</text>
</comment>
<evidence type="ECO:0000256" key="2">
    <source>
        <dbReference type="ARBA" id="ARBA00004173"/>
    </source>
</evidence>
<evidence type="ECO:0000256" key="15">
    <source>
        <dbReference type="ARBA" id="ARBA00067300"/>
    </source>
</evidence>
<feature type="region of interest" description="Disordered" evidence="18">
    <location>
        <begin position="440"/>
        <end position="463"/>
    </location>
</feature>
<keyword evidence="4" id="KW-0479">Metal-binding</keyword>
<feature type="compositionally biased region" description="Low complexity" evidence="18">
    <location>
        <begin position="444"/>
        <end position="456"/>
    </location>
</feature>
<dbReference type="GO" id="GO:0006749">
    <property type="term" value="P:glutathione metabolic process"/>
    <property type="evidence" value="ECO:0007669"/>
    <property type="project" value="InterPro"/>
</dbReference>
<evidence type="ECO:0000256" key="17">
    <source>
        <dbReference type="SAM" id="Coils"/>
    </source>
</evidence>
<evidence type="ECO:0000256" key="3">
    <source>
        <dbReference type="ARBA" id="ARBA00006759"/>
    </source>
</evidence>
<feature type="compositionally biased region" description="Basic and acidic residues" evidence="18">
    <location>
        <begin position="835"/>
        <end position="845"/>
    </location>
</feature>
<comment type="caution">
    <text evidence="20">The sequence shown here is derived from an EMBL/GenBank/DDBJ whole genome shotgun (WGS) entry which is preliminary data.</text>
</comment>
<evidence type="ECO:0000259" key="19">
    <source>
        <dbReference type="PROSITE" id="PS50003"/>
    </source>
</evidence>
<keyword evidence="11" id="KW-0496">Mitochondrion</keyword>